<feature type="domain" description="C2H2-type" evidence="10">
    <location>
        <begin position="470"/>
        <end position="498"/>
    </location>
</feature>
<dbReference type="PANTHER" id="PTHR24399:SF23">
    <property type="entry name" value="C2H2-TYPE DOMAIN-CONTAINING PROTEIN"/>
    <property type="match status" value="1"/>
</dbReference>
<keyword evidence="11" id="KW-1185">Reference proteome</keyword>
<keyword evidence="8" id="KW-0863">Zinc-finger</keyword>
<accession>A0A915EUS8</accession>
<sequence>MCVSASLRTRVACCHRQGHASTCEMGCNADWLDRCAIVRAHRWADLMPGAANEDPSVRVCEMPITRPAVHNTLKIRFLWHPHSNTFKDQPSQKSSALSDVKRRYLEKMVVYAPEVQLNQDIYRQRGFGNFATLEGTYQENTTADEKQKLLNGALQDSECNGQEASNEVAILDENQLTQLLVRALFPSFAKEIRLQALIAYQIDGENYRSLIVNRCFKRVAGEEADNKITAISPEPVAASPLNDSGVECGDPPVSVETEGPVTQSTSRRKRKFCRPCKIPQSPPGALEEVPPCKMPEMEQHLVGQTPEVSDTIAPTLMNALASAAQLEPKHQVPILPNLTSTPPTTNKLVLPLTTTPKVSSSTPRPILPRPMLTNTTNAPVTSVQSLASLPDPSNDPVDSSETDDILASTRRYGKSFVCNQCKLAFLSLNSLCEHTYSQHKAFRCNFCGAQFTQRSNLQRHSLRHVGFKPFVCGVCQKEYYRKDHLVRHIEVTHPGTDSKKNIIVKLTSAECLDYLDAITQQHTQLQLQNPQTKSDKQEESIAPVATAMAAVVDTNLPTETASMKAA</sequence>
<evidence type="ECO:0000256" key="2">
    <source>
        <dbReference type="ARBA" id="ARBA00022723"/>
    </source>
</evidence>
<dbReference type="GO" id="GO:0001227">
    <property type="term" value="F:DNA-binding transcription repressor activity, RNA polymerase II-specific"/>
    <property type="evidence" value="ECO:0007669"/>
    <property type="project" value="TreeGrafter"/>
</dbReference>
<evidence type="ECO:0000256" key="9">
    <source>
        <dbReference type="SAM" id="MobiDB-lite"/>
    </source>
</evidence>
<evidence type="ECO:0000256" key="4">
    <source>
        <dbReference type="ARBA" id="ARBA00022833"/>
    </source>
</evidence>
<keyword evidence="2" id="KW-0479">Metal-binding</keyword>
<keyword evidence="7" id="KW-0539">Nucleus</keyword>
<dbReference type="SUPFAM" id="SSF57667">
    <property type="entry name" value="beta-beta-alpha zinc fingers"/>
    <property type="match status" value="2"/>
</dbReference>
<proteinExistence type="predicted"/>
<dbReference type="SMART" id="SM00355">
    <property type="entry name" value="ZnF_C2H2"/>
    <property type="match status" value="3"/>
</dbReference>
<protein>
    <submittedName>
        <fullName evidence="12">C2H2-type domain-containing protein</fullName>
    </submittedName>
</protein>
<evidence type="ECO:0000256" key="8">
    <source>
        <dbReference type="PROSITE-ProRule" id="PRU00042"/>
    </source>
</evidence>
<dbReference type="PROSITE" id="PS50157">
    <property type="entry name" value="ZINC_FINGER_C2H2_2"/>
    <property type="match status" value="2"/>
</dbReference>
<evidence type="ECO:0000256" key="6">
    <source>
        <dbReference type="ARBA" id="ARBA00023163"/>
    </source>
</evidence>
<dbReference type="GO" id="GO:0000978">
    <property type="term" value="F:RNA polymerase II cis-regulatory region sequence-specific DNA binding"/>
    <property type="evidence" value="ECO:0007669"/>
    <property type="project" value="TreeGrafter"/>
</dbReference>
<dbReference type="InterPro" id="IPR036236">
    <property type="entry name" value="Znf_C2H2_sf"/>
</dbReference>
<evidence type="ECO:0000256" key="3">
    <source>
        <dbReference type="ARBA" id="ARBA00022737"/>
    </source>
</evidence>
<dbReference type="GO" id="GO:0008270">
    <property type="term" value="F:zinc ion binding"/>
    <property type="evidence" value="ECO:0007669"/>
    <property type="project" value="UniProtKB-KW"/>
</dbReference>
<keyword evidence="4" id="KW-0862">Zinc</keyword>
<dbReference type="InterPro" id="IPR013087">
    <property type="entry name" value="Znf_C2H2_type"/>
</dbReference>
<dbReference type="PANTHER" id="PTHR24399">
    <property type="entry name" value="ZINC FINGER AND BTB DOMAIN-CONTAINING"/>
    <property type="match status" value="1"/>
</dbReference>
<dbReference type="AlphaFoldDB" id="A0A915EUS8"/>
<keyword evidence="5" id="KW-0805">Transcription regulation</keyword>
<evidence type="ECO:0000256" key="1">
    <source>
        <dbReference type="ARBA" id="ARBA00004123"/>
    </source>
</evidence>
<evidence type="ECO:0000313" key="11">
    <source>
        <dbReference type="Proteomes" id="UP000887562"/>
    </source>
</evidence>
<dbReference type="WBParaSite" id="maker-E.canG7_contigs_5350-snap-gene-0.45-mRNA-1">
    <property type="protein sequence ID" value="maker-E.canG7_contigs_5350-snap-gene-0.45-mRNA-1"/>
    <property type="gene ID" value="EcG7_03612"/>
</dbReference>
<evidence type="ECO:0000256" key="5">
    <source>
        <dbReference type="ARBA" id="ARBA00023015"/>
    </source>
</evidence>
<evidence type="ECO:0000256" key="7">
    <source>
        <dbReference type="ARBA" id="ARBA00023242"/>
    </source>
</evidence>
<feature type="region of interest" description="Disordered" evidence="9">
    <location>
        <begin position="345"/>
        <end position="376"/>
    </location>
</feature>
<evidence type="ECO:0000259" key="10">
    <source>
        <dbReference type="PROSITE" id="PS50157"/>
    </source>
</evidence>
<dbReference type="Proteomes" id="UP000887562">
    <property type="component" value="Unplaced"/>
</dbReference>
<keyword evidence="3" id="KW-0677">Repeat</keyword>
<name>A0A915EUS8_9CEST</name>
<dbReference type="GO" id="GO:0005654">
    <property type="term" value="C:nucleoplasm"/>
    <property type="evidence" value="ECO:0007669"/>
    <property type="project" value="TreeGrafter"/>
</dbReference>
<reference evidence="12" key="1">
    <citation type="submission" date="2022-11" db="UniProtKB">
        <authorList>
            <consortium name="WormBaseParasite"/>
        </authorList>
    </citation>
    <scope>IDENTIFICATION</scope>
</reference>
<evidence type="ECO:0000313" key="12">
    <source>
        <dbReference type="WBParaSite" id="maker-E.canG7_contigs_5350-snap-gene-0.45-mRNA-1"/>
    </source>
</evidence>
<dbReference type="PROSITE" id="PS00028">
    <property type="entry name" value="ZINC_FINGER_C2H2_1"/>
    <property type="match status" value="2"/>
</dbReference>
<feature type="domain" description="C2H2-type" evidence="10">
    <location>
        <begin position="442"/>
        <end position="469"/>
    </location>
</feature>
<keyword evidence="6" id="KW-0804">Transcription</keyword>
<feature type="compositionally biased region" description="Polar residues" evidence="9">
    <location>
        <begin position="352"/>
        <end position="363"/>
    </location>
</feature>
<comment type="subcellular location">
    <subcellularLocation>
        <location evidence="1">Nucleus</location>
    </subcellularLocation>
</comment>
<dbReference type="Gene3D" id="3.30.160.60">
    <property type="entry name" value="Classic Zinc Finger"/>
    <property type="match status" value="2"/>
</dbReference>
<organism evidence="11 12">
    <name type="scientific">Echinococcus canadensis</name>
    <dbReference type="NCBI Taxonomy" id="519352"/>
    <lineage>
        <taxon>Eukaryota</taxon>
        <taxon>Metazoa</taxon>
        <taxon>Spiralia</taxon>
        <taxon>Lophotrochozoa</taxon>
        <taxon>Platyhelminthes</taxon>
        <taxon>Cestoda</taxon>
        <taxon>Eucestoda</taxon>
        <taxon>Cyclophyllidea</taxon>
        <taxon>Taeniidae</taxon>
        <taxon>Echinococcus</taxon>
        <taxon>Echinococcus canadensis group</taxon>
    </lineage>
</organism>
<dbReference type="Pfam" id="PF00096">
    <property type="entry name" value="zf-C2H2"/>
    <property type="match status" value="2"/>
</dbReference>